<evidence type="ECO:0008006" key="4">
    <source>
        <dbReference type="Google" id="ProtNLM"/>
    </source>
</evidence>
<gene>
    <name evidence="2" type="ORF">Ahy_B08g092154</name>
</gene>
<accession>A0A444Y3C4</accession>
<evidence type="ECO:0000313" key="2">
    <source>
        <dbReference type="EMBL" id="RYQ96408.1"/>
    </source>
</evidence>
<reference evidence="2 3" key="1">
    <citation type="submission" date="2019-01" db="EMBL/GenBank/DDBJ databases">
        <title>Sequencing of cultivated peanut Arachis hypogaea provides insights into genome evolution and oil improvement.</title>
        <authorList>
            <person name="Chen X."/>
        </authorList>
    </citation>
    <scope>NUCLEOTIDE SEQUENCE [LARGE SCALE GENOMIC DNA]</scope>
    <source>
        <strain evidence="3">cv. Fuhuasheng</strain>
        <tissue evidence="2">Leaves</tissue>
    </source>
</reference>
<feature type="region of interest" description="Disordered" evidence="1">
    <location>
        <begin position="315"/>
        <end position="350"/>
    </location>
</feature>
<comment type="caution">
    <text evidence="2">The sequence shown here is derived from an EMBL/GenBank/DDBJ whole genome shotgun (WGS) entry which is preliminary data.</text>
</comment>
<dbReference type="AlphaFoldDB" id="A0A444Y3C4"/>
<dbReference type="PANTHER" id="PTHR34835">
    <property type="entry name" value="OS07G0283600 PROTEIN-RELATED"/>
    <property type="match status" value="1"/>
</dbReference>
<dbReference type="EMBL" id="SDMP01000018">
    <property type="protein sequence ID" value="RYQ96408.1"/>
    <property type="molecule type" value="Genomic_DNA"/>
</dbReference>
<dbReference type="STRING" id="3818.A0A444Y3C4"/>
<sequence>MFLLLQNARIQSFSSNLSQNHSKFSHVFCGNHYCRRIARRFGKEQPQTNENSNTDYQSSVHNNKTMVTKKEKLHYNKTHDCRCQTKVIAIVFRDMTQEKKDIVEEMGFGAPEHLPEMNVSHALLRELIDRFDEEKGCLKTLQGKIYITPQKGIVLLIRLITTNLTQKTRNVLDMSVEGKENRKKFKRTFVVFIQKCFLLPTTVSVASPIHKPPIFHVDNIREWDWAKYVLNFLMKGVENKRKGRKQSVDGCVFVLMFIYFHEIKFPRPFGPDAPPTPWVAHWTKQMMLERISSEATEPLHISIIRLNSSFEEERFSESEFQSESDKTPPAKRTRQKLVETDSESKSESKN</sequence>
<proteinExistence type="predicted"/>
<protein>
    <recommendedName>
        <fullName evidence="4">Aminotransferase-like plant mobile domain-containing protein</fullName>
    </recommendedName>
</protein>
<evidence type="ECO:0000256" key="1">
    <source>
        <dbReference type="SAM" id="MobiDB-lite"/>
    </source>
</evidence>
<feature type="compositionally biased region" description="Basic and acidic residues" evidence="1">
    <location>
        <begin position="315"/>
        <end position="328"/>
    </location>
</feature>
<keyword evidence="3" id="KW-1185">Reference proteome</keyword>
<feature type="compositionally biased region" description="Basic and acidic residues" evidence="1">
    <location>
        <begin position="336"/>
        <end position="350"/>
    </location>
</feature>
<organism evidence="2 3">
    <name type="scientific">Arachis hypogaea</name>
    <name type="common">Peanut</name>
    <dbReference type="NCBI Taxonomy" id="3818"/>
    <lineage>
        <taxon>Eukaryota</taxon>
        <taxon>Viridiplantae</taxon>
        <taxon>Streptophyta</taxon>
        <taxon>Embryophyta</taxon>
        <taxon>Tracheophyta</taxon>
        <taxon>Spermatophyta</taxon>
        <taxon>Magnoliopsida</taxon>
        <taxon>eudicotyledons</taxon>
        <taxon>Gunneridae</taxon>
        <taxon>Pentapetalae</taxon>
        <taxon>rosids</taxon>
        <taxon>fabids</taxon>
        <taxon>Fabales</taxon>
        <taxon>Fabaceae</taxon>
        <taxon>Papilionoideae</taxon>
        <taxon>50 kb inversion clade</taxon>
        <taxon>dalbergioids sensu lato</taxon>
        <taxon>Dalbergieae</taxon>
        <taxon>Pterocarpus clade</taxon>
        <taxon>Arachis</taxon>
    </lineage>
</organism>
<evidence type="ECO:0000313" key="3">
    <source>
        <dbReference type="Proteomes" id="UP000289738"/>
    </source>
</evidence>
<dbReference type="Proteomes" id="UP000289738">
    <property type="component" value="Chromosome B08"/>
</dbReference>
<name>A0A444Y3C4_ARAHY</name>